<evidence type="ECO:0000256" key="1">
    <source>
        <dbReference type="SAM" id="MobiDB-lite"/>
    </source>
</evidence>
<keyword evidence="3" id="KW-1185">Reference proteome</keyword>
<organism evidence="3 4">
    <name type="scientific">Drosophila lebanonensis</name>
    <name type="common">Fruit fly</name>
    <name type="synonym">Scaptodrosophila lebanonensis</name>
    <dbReference type="NCBI Taxonomy" id="7225"/>
    <lineage>
        <taxon>Eukaryota</taxon>
        <taxon>Metazoa</taxon>
        <taxon>Ecdysozoa</taxon>
        <taxon>Arthropoda</taxon>
        <taxon>Hexapoda</taxon>
        <taxon>Insecta</taxon>
        <taxon>Pterygota</taxon>
        <taxon>Neoptera</taxon>
        <taxon>Endopterygota</taxon>
        <taxon>Diptera</taxon>
        <taxon>Brachycera</taxon>
        <taxon>Muscomorpha</taxon>
        <taxon>Ephydroidea</taxon>
        <taxon>Drosophilidae</taxon>
        <taxon>Scaptodrosophila</taxon>
    </lineage>
</organism>
<feature type="compositionally biased region" description="Basic and acidic residues" evidence="1">
    <location>
        <begin position="392"/>
        <end position="429"/>
    </location>
</feature>
<keyword evidence="2" id="KW-0732">Signal</keyword>
<dbReference type="RefSeq" id="XP_030387058.1">
    <property type="nucleotide sequence ID" value="XM_030531198.1"/>
</dbReference>
<feature type="region of interest" description="Disordered" evidence="1">
    <location>
        <begin position="339"/>
        <end position="361"/>
    </location>
</feature>
<sequence>MDKRYLNCLLILCCGIMLLQPESCHALRIKRTPTQVSPSTATDAVVAPEGNELSKSSTNSPLAKVELVKATSVLMAKSPYAAASNTGNSESIKSFKDSVQPSSQGKSVAATATSGVSVVPAAIGLSATSATSAPNTLAANAPKALSPAEPQQSPPFAPKIDVAEEALLDAGSLIDLSRMHRSKRRMSFIDDSLPALAQLPIFAPSRIQRRRRHHAAAPAAPPYMYYNKMMSPDGKHELKEFELVAPNMMIESMQQELNYGPELMSLPLPLTLAAQDLGGVLVVNADKGFIEPSHAHAHAARHHAKHKAPGASTALATPMLYMLQQLLQQPLEALPMAETSNDLDGDKQTPLGDSKSSHRHQDTPLYQFIDHAVDMALRNNHETIEHLLMDGPADKQQGKEQSEMSKGQHKDIKKKKELETLKSKSKEAAEPTNNEDALVVSCPIHHEHHTDKNGGVVDDDIVVVNECHIV</sequence>
<name>A0A6J2UIL9_DROLE</name>
<dbReference type="Proteomes" id="UP000504634">
    <property type="component" value="Unplaced"/>
</dbReference>
<evidence type="ECO:0000313" key="3">
    <source>
        <dbReference type="Proteomes" id="UP000504634"/>
    </source>
</evidence>
<feature type="signal peptide" evidence="2">
    <location>
        <begin position="1"/>
        <end position="26"/>
    </location>
</feature>
<protein>
    <submittedName>
        <fullName evidence="4 5">Uncharacterized protein LOC115633729</fullName>
    </submittedName>
</protein>
<feature type="region of interest" description="Disordered" evidence="1">
    <location>
        <begin position="392"/>
        <end position="435"/>
    </location>
</feature>
<dbReference type="OrthoDB" id="7883881at2759"/>
<dbReference type="GeneID" id="115633729"/>
<reference evidence="4 5" key="1">
    <citation type="submission" date="2025-04" db="UniProtKB">
        <authorList>
            <consortium name="RefSeq"/>
        </authorList>
    </citation>
    <scope>IDENTIFICATION</scope>
    <source>
        <strain evidence="4 5">11010-0011.00</strain>
        <tissue evidence="4 5">Whole body</tissue>
    </source>
</reference>
<gene>
    <name evidence="4 5" type="primary">LOC115633729</name>
</gene>
<evidence type="ECO:0000256" key="2">
    <source>
        <dbReference type="SAM" id="SignalP"/>
    </source>
</evidence>
<evidence type="ECO:0000313" key="5">
    <source>
        <dbReference type="RefSeq" id="XP_030387058.1"/>
    </source>
</evidence>
<accession>A0A6J2UIL9</accession>
<evidence type="ECO:0000313" key="4">
    <source>
        <dbReference type="RefSeq" id="XP_030387057.1"/>
    </source>
</evidence>
<dbReference type="RefSeq" id="XP_030387057.1">
    <property type="nucleotide sequence ID" value="XM_030531197.1"/>
</dbReference>
<feature type="chain" id="PRO_5044642724" evidence="2">
    <location>
        <begin position="27"/>
        <end position="470"/>
    </location>
</feature>
<dbReference type="AlphaFoldDB" id="A0A6J2UIL9"/>
<proteinExistence type="predicted"/>